<evidence type="ECO:0000313" key="1">
    <source>
        <dbReference type="EMBL" id="MEE2526209.1"/>
    </source>
</evidence>
<protein>
    <recommendedName>
        <fullName evidence="3">Glycosyl transferase family 28 C-terminal domain-containing protein</fullName>
    </recommendedName>
</protein>
<evidence type="ECO:0008006" key="3">
    <source>
        <dbReference type="Google" id="ProtNLM"/>
    </source>
</evidence>
<dbReference type="EMBL" id="JAZDRP010000004">
    <property type="protein sequence ID" value="MEE2526209.1"/>
    <property type="molecule type" value="Genomic_DNA"/>
</dbReference>
<organism evidence="1 2">
    <name type="scientific">Hyphobacterium lacteum</name>
    <dbReference type="NCBI Taxonomy" id="3116575"/>
    <lineage>
        <taxon>Bacteria</taxon>
        <taxon>Pseudomonadati</taxon>
        <taxon>Pseudomonadota</taxon>
        <taxon>Alphaproteobacteria</taxon>
        <taxon>Maricaulales</taxon>
        <taxon>Maricaulaceae</taxon>
        <taxon>Hyphobacterium</taxon>
    </lineage>
</organism>
<dbReference type="SUPFAM" id="SSF53756">
    <property type="entry name" value="UDP-Glycosyltransferase/glycogen phosphorylase"/>
    <property type="match status" value="1"/>
</dbReference>
<proteinExistence type="predicted"/>
<keyword evidence="2" id="KW-1185">Reference proteome</keyword>
<evidence type="ECO:0000313" key="2">
    <source>
        <dbReference type="Proteomes" id="UP001354971"/>
    </source>
</evidence>
<accession>A0ABU7LRJ1</accession>
<comment type="caution">
    <text evidence="1">The sequence shown here is derived from an EMBL/GenBank/DDBJ whole genome shotgun (WGS) entry which is preliminary data.</text>
</comment>
<dbReference type="Gene3D" id="3.40.50.2000">
    <property type="entry name" value="Glycogen Phosphorylase B"/>
    <property type="match status" value="1"/>
</dbReference>
<name>A0ABU7LRJ1_9PROT</name>
<dbReference type="RefSeq" id="WP_330198872.1">
    <property type="nucleotide sequence ID" value="NZ_JAZDRP010000004.1"/>
</dbReference>
<gene>
    <name evidence="1" type="ORF">V0U79_07505</name>
</gene>
<reference evidence="1 2" key="1">
    <citation type="submission" date="2024-01" db="EMBL/GenBank/DDBJ databases">
        <title>Hyphobacterium bacterium isolated from marine sediment.</title>
        <authorList>
            <person name="Zhao S."/>
        </authorList>
    </citation>
    <scope>NUCLEOTIDE SEQUENCE [LARGE SCALE GENOMIC DNA]</scope>
    <source>
        <strain evidence="2">HN65</strain>
    </source>
</reference>
<sequence>MIWLRCRLGLEIGTGHAARCFTLTKALEKQGVEVGLVLDEDAGGFIRRVEEEGLHHVVIRPGIPLVKEAARYPDGNIVLDLSNPTIQSGLSDLVAALKADGRKVALIEGLDHEAYPGPASPDLVITPYLGAEARRDHHGTNWIGGGAYAVLGGEYSAPPSDLEARSSILMMMSGSDPWHLTEEVLAVSQPFGEKLVVVIGGSIPPDRARKISKMAEDLGARIEHAPPTLQPLFMQSRAALIGPGLVKYEAVATRTPAVIISPGDQFVATQSAFIDAGLAEVLNSGRPDFAEALSGAIARALTTVPRWPAIIDGQGAGRAAQVISKYLGE</sequence>
<dbReference type="Proteomes" id="UP001354971">
    <property type="component" value="Unassembled WGS sequence"/>
</dbReference>
<dbReference type="Gene3D" id="3.40.50.11190">
    <property type="match status" value="1"/>
</dbReference>